<evidence type="ECO:0000313" key="1">
    <source>
        <dbReference type="EMBL" id="MDQ0022143.1"/>
    </source>
</evidence>
<proteinExistence type="predicted"/>
<organism evidence="1 2">
    <name type="scientific">[Curtobacterium] plantarum</name>
    <dbReference type="NCBI Taxonomy" id="221276"/>
    <lineage>
        <taxon>Bacteria</taxon>
        <taxon>Pseudomonadati</taxon>
        <taxon>Pseudomonadota</taxon>
        <taxon>Gammaproteobacteria</taxon>
        <taxon>Enterobacterales</taxon>
        <taxon>Erwiniaceae</taxon>
        <taxon>Pantoea</taxon>
    </lineage>
</organism>
<keyword evidence="2" id="KW-1185">Reference proteome</keyword>
<accession>A0ABT9TIF8</accession>
<protein>
    <submittedName>
        <fullName evidence="1">Uncharacterized protein</fullName>
    </submittedName>
</protein>
<evidence type="ECO:0000313" key="2">
    <source>
        <dbReference type="Proteomes" id="UP001244623"/>
    </source>
</evidence>
<name>A0ABT9TIF8_9GAMM</name>
<comment type="caution">
    <text evidence="1">The sequence shown here is derived from an EMBL/GenBank/DDBJ whole genome shotgun (WGS) entry which is preliminary data.</text>
</comment>
<reference evidence="1 2" key="1">
    <citation type="submission" date="2023-07" db="EMBL/GenBank/DDBJ databases">
        <title>Sorghum-associated microbial communities from plants grown in Nebraska, USA.</title>
        <authorList>
            <person name="Schachtman D."/>
        </authorList>
    </citation>
    <scope>NUCLEOTIDE SEQUENCE [LARGE SCALE GENOMIC DNA]</scope>
    <source>
        <strain evidence="1 2">CC49</strain>
    </source>
</reference>
<dbReference type="EMBL" id="JAUSSJ010000013">
    <property type="protein sequence ID" value="MDQ0022143.1"/>
    <property type="molecule type" value="Genomic_DNA"/>
</dbReference>
<feature type="non-terminal residue" evidence="1">
    <location>
        <position position="26"/>
    </location>
</feature>
<sequence length="26" mass="2974">MPEEQSVWPAMAWPIRMDAGILCDRA</sequence>
<dbReference type="Proteomes" id="UP001244623">
    <property type="component" value="Unassembled WGS sequence"/>
</dbReference>
<gene>
    <name evidence="1" type="ORF">J2X94_004333</name>
</gene>